<dbReference type="OrthoDB" id="9780392at2"/>
<comment type="pathway">
    <text evidence="5">Cofactor metabolism; pyridoxal 5'-phosphate salvage; pyridoxal 5'-phosphate from pyridoxamine 5'-phosphate: step 1/1.</text>
</comment>
<evidence type="ECO:0000256" key="2">
    <source>
        <dbReference type="ARBA" id="ARBA00022630"/>
    </source>
</evidence>
<evidence type="ECO:0000256" key="1">
    <source>
        <dbReference type="ARBA" id="ARBA00007301"/>
    </source>
</evidence>
<dbReference type="NCBIfam" id="NF004231">
    <property type="entry name" value="PRK05679.1"/>
    <property type="match status" value="1"/>
</dbReference>
<protein>
    <recommendedName>
        <fullName evidence="5">Pyridoxine/pyridoxamine 5'-phosphate oxidase</fullName>
        <ecNumber evidence="5">1.4.3.5</ecNumber>
    </recommendedName>
    <alternativeName>
        <fullName evidence="5">PNP/PMP oxidase</fullName>
        <shortName evidence="5">PNPOx</shortName>
    </alternativeName>
    <alternativeName>
        <fullName evidence="5">Pyridoxal 5'-phosphate synthase</fullName>
    </alternativeName>
</protein>
<dbReference type="InterPro" id="IPR019740">
    <property type="entry name" value="Pyridox_Oxase_CS"/>
</dbReference>
<dbReference type="GO" id="GO:0004733">
    <property type="term" value="F:pyridoxamine phosphate oxidase activity"/>
    <property type="evidence" value="ECO:0007669"/>
    <property type="project" value="UniProtKB-UniRule"/>
</dbReference>
<dbReference type="GO" id="GO:0010181">
    <property type="term" value="F:FMN binding"/>
    <property type="evidence" value="ECO:0007669"/>
    <property type="project" value="UniProtKB-UniRule"/>
</dbReference>
<dbReference type="Pfam" id="PF01243">
    <property type="entry name" value="PNPOx_N"/>
    <property type="match status" value="1"/>
</dbReference>
<dbReference type="RefSeq" id="WP_072315837.1">
    <property type="nucleotide sequence ID" value="NZ_FPJE01000002.1"/>
</dbReference>
<feature type="domain" description="Pyridoxine 5'-phosphate oxidase dimerisation C-terminal" evidence="9">
    <location>
        <begin position="174"/>
        <end position="215"/>
    </location>
</feature>
<dbReference type="EC" id="1.4.3.5" evidence="5"/>
<feature type="binding site" evidence="5 7">
    <location>
        <position position="85"/>
    </location>
    <ligand>
        <name>FMN</name>
        <dbReference type="ChEBI" id="CHEBI:58210"/>
    </ligand>
</feature>
<dbReference type="InterPro" id="IPR012349">
    <property type="entry name" value="Split_barrel_FMN-bd"/>
</dbReference>
<dbReference type="InterPro" id="IPR000659">
    <property type="entry name" value="Pyridox_Oxase"/>
</dbReference>
<feature type="binding site" evidence="5 6">
    <location>
        <position position="129"/>
    </location>
    <ligand>
        <name>substrate</name>
    </ligand>
</feature>
<feature type="binding site" evidence="5 6">
    <location>
        <position position="133"/>
    </location>
    <ligand>
        <name>substrate</name>
    </ligand>
</feature>
<dbReference type="Gene3D" id="2.30.110.10">
    <property type="entry name" value="Electron Transport, Fmn-binding Protein, Chain A"/>
    <property type="match status" value="1"/>
</dbReference>
<keyword evidence="4 5" id="KW-0560">Oxidoreductase</keyword>
<feature type="binding site" evidence="5 6">
    <location>
        <begin position="193"/>
        <end position="195"/>
    </location>
    <ligand>
        <name>substrate</name>
    </ligand>
</feature>
<comment type="catalytic activity">
    <reaction evidence="5">
        <text>pyridoxine 5'-phosphate + O2 = pyridoxal 5'-phosphate + H2O2</text>
        <dbReference type="Rhea" id="RHEA:15149"/>
        <dbReference type="ChEBI" id="CHEBI:15379"/>
        <dbReference type="ChEBI" id="CHEBI:16240"/>
        <dbReference type="ChEBI" id="CHEBI:58589"/>
        <dbReference type="ChEBI" id="CHEBI:597326"/>
        <dbReference type="EC" id="1.4.3.5"/>
    </reaction>
</comment>
<comment type="caution">
    <text evidence="5">Lacks conserved residue(s) required for the propagation of feature annotation.</text>
</comment>
<feature type="binding site" evidence="5 7">
    <location>
        <position position="107"/>
    </location>
    <ligand>
        <name>FMN</name>
        <dbReference type="ChEBI" id="CHEBI:58210"/>
    </ligand>
</feature>
<feature type="domain" description="Pyridoxamine 5'-phosphate oxidase N-terminal" evidence="8">
    <location>
        <begin position="43"/>
        <end position="160"/>
    </location>
</feature>
<evidence type="ECO:0000256" key="4">
    <source>
        <dbReference type="ARBA" id="ARBA00023002"/>
    </source>
</evidence>
<keyword evidence="2 5" id="KW-0285">Flavoprotein</keyword>
<reference evidence="10 11" key="1">
    <citation type="submission" date="2016-11" db="EMBL/GenBank/DDBJ databases">
        <authorList>
            <person name="Jaros S."/>
            <person name="Januszkiewicz K."/>
            <person name="Wedrychowicz H."/>
        </authorList>
    </citation>
    <scope>NUCLEOTIDE SEQUENCE [LARGE SCALE GENOMIC DNA]</scope>
    <source>
        <strain evidence="10 11">CGMCC 1.12145</strain>
    </source>
</reference>
<feature type="binding site" evidence="5 7">
    <location>
        <begin position="63"/>
        <end position="68"/>
    </location>
    <ligand>
        <name>FMN</name>
        <dbReference type="ChEBI" id="CHEBI:58210"/>
    </ligand>
</feature>
<dbReference type="Proteomes" id="UP000182248">
    <property type="component" value="Unassembled WGS sequence"/>
</dbReference>
<comment type="subunit">
    <text evidence="5">Homodimer.</text>
</comment>
<dbReference type="PIRSF" id="PIRSF000190">
    <property type="entry name" value="Pyd_amn-ph_oxd"/>
    <property type="match status" value="1"/>
</dbReference>
<feature type="binding site" evidence="5 7">
    <location>
        <position position="187"/>
    </location>
    <ligand>
        <name>FMN</name>
        <dbReference type="ChEBI" id="CHEBI:58210"/>
    </ligand>
</feature>
<feature type="binding site" evidence="5 7">
    <location>
        <position position="197"/>
    </location>
    <ligand>
        <name>FMN</name>
        <dbReference type="ChEBI" id="CHEBI:58210"/>
    </ligand>
</feature>
<dbReference type="NCBIfam" id="TIGR00558">
    <property type="entry name" value="pdxH"/>
    <property type="match status" value="1"/>
</dbReference>
<keyword evidence="11" id="KW-1185">Reference proteome</keyword>
<comment type="pathway">
    <text evidence="5">Cofactor metabolism; pyridoxal 5'-phosphate salvage; pyridoxal 5'-phosphate from pyridoxine 5'-phosphate: step 1/1.</text>
</comment>
<accession>A0A1K1MCD0</accession>
<dbReference type="InterPro" id="IPR019576">
    <property type="entry name" value="Pyridoxamine_oxidase_dimer_C"/>
</dbReference>
<keyword evidence="5" id="KW-0664">Pyridoxine biosynthesis</keyword>
<dbReference type="PANTHER" id="PTHR10851">
    <property type="entry name" value="PYRIDOXINE-5-PHOSPHATE OXIDASE"/>
    <property type="match status" value="1"/>
</dbReference>
<evidence type="ECO:0000259" key="8">
    <source>
        <dbReference type="Pfam" id="PF01243"/>
    </source>
</evidence>
<evidence type="ECO:0000256" key="3">
    <source>
        <dbReference type="ARBA" id="ARBA00022643"/>
    </source>
</evidence>
<feature type="binding site" evidence="5 6">
    <location>
        <position position="125"/>
    </location>
    <ligand>
        <name>substrate</name>
    </ligand>
</feature>
<dbReference type="PANTHER" id="PTHR10851:SF0">
    <property type="entry name" value="PYRIDOXINE-5'-PHOSPHATE OXIDASE"/>
    <property type="match status" value="1"/>
</dbReference>
<evidence type="ECO:0000313" key="10">
    <source>
        <dbReference type="EMBL" id="SFW20721.1"/>
    </source>
</evidence>
<evidence type="ECO:0000259" key="9">
    <source>
        <dbReference type="Pfam" id="PF10590"/>
    </source>
</evidence>
<dbReference type="GO" id="GO:0008615">
    <property type="term" value="P:pyridoxine biosynthetic process"/>
    <property type="evidence" value="ECO:0007669"/>
    <property type="project" value="UniProtKB-UniRule"/>
</dbReference>
<feature type="binding site" evidence="5 6">
    <location>
        <position position="68"/>
    </location>
    <ligand>
        <name>substrate</name>
    </ligand>
</feature>
<dbReference type="InterPro" id="IPR011576">
    <property type="entry name" value="Pyridox_Oxase_N"/>
</dbReference>
<evidence type="ECO:0000313" key="11">
    <source>
        <dbReference type="Proteomes" id="UP000182248"/>
    </source>
</evidence>
<organism evidence="10 11">
    <name type="scientific">Sinomicrobium oceani</name>
    <dbReference type="NCBI Taxonomy" id="1150368"/>
    <lineage>
        <taxon>Bacteria</taxon>
        <taxon>Pseudomonadati</taxon>
        <taxon>Bacteroidota</taxon>
        <taxon>Flavobacteriia</taxon>
        <taxon>Flavobacteriales</taxon>
        <taxon>Flavobacteriaceae</taxon>
        <taxon>Sinomicrobium</taxon>
    </lineage>
</organism>
<gene>
    <name evidence="5" type="primary">pdxH</name>
    <name evidence="10" type="ORF">SAMN02927921_00554</name>
</gene>
<dbReference type="SUPFAM" id="SSF50475">
    <property type="entry name" value="FMN-binding split barrel"/>
    <property type="match status" value="1"/>
</dbReference>
<proteinExistence type="inferred from homology"/>
<evidence type="ECO:0000256" key="6">
    <source>
        <dbReference type="PIRSR" id="PIRSR000190-1"/>
    </source>
</evidence>
<feature type="binding site" evidence="5 7">
    <location>
        <begin position="142"/>
        <end position="143"/>
    </location>
    <ligand>
        <name>FMN</name>
        <dbReference type="ChEBI" id="CHEBI:58210"/>
    </ligand>
</feature>
<comment type="function">
    <text evidence="5">Catalyzes the oxidation of either pyridoxine 5'-phosphate (PNP) or pyridoxamine 5'-phosphate (PMP) into pyridoxal 5'-phosphate (PLP).</text>
</comment>
<comment type="similarity">
    <text evidence="1 5">Belongs to the pyridoxamine 5'-phosphate oxidase family.</text>
</comment>
<dbReference type="EMBL" id="FPJE01000002">
    <property type="protein sequence ID" value="SFW20721.1"/>
    <property type="molecule type" value="Genomic_DNA"/>
</dbReference>
<sequence>MQQDLSNYRKSYEKKELLETEVPENPMELFQTWFYEVEKHGGVDEANAMTVSTIGLDGFPKSRVVLLKKYTHEGFIFYTNYHSEKGRAIAAYPNLCLSFFWPDMERQIIIKGVAGKIAENLSDGYFESRPDGSKLGALASPQSEVVSGREELEDNLKALEEKFRGKEIPRPEHWGGYIVKPVSVEFWQGRPNRLHDRIRYTLQNGLDWKKERLAP</sequence>
<comment type="catalytic activity">
    <reaction evidence="5">
        <text>pyridoxamine 5'-phosphate + O2 + H2O = pyridoxal 5'-phosphate + H2O2 + NH4(+)</text>
        <dbReference type="Rhea" id="RHEA:15817"/>
        <dbReference type="ChEBI" id="CHEBI:15377"/>
        <dbReference type="ChEBI" id="CHEBI:15379"/>
        <dbReference type="ChEBI" id="CHEBI:16240"/>
        <dbReference type="ChEBI" id="CHEBI:28938"/>
        <dbReference type="ChEBI" id="CHEBI:58451"/>
        <dbReference type="ChEBI" id="CHEBI:597326"/>
        <dbReference type="EC" id="1.4.3.5"/>
    </reaction>
</comment>
<name>A0A1K1MCD0_9FLAO</name>
<dbReference type="HAMAP" id="MF_01629">
    <property type="entry name" value="PdxH"/>
    <property type="match status" value="1"/>
</dbReference>
<comment type="cofactor">
    <cofactor evidence="5 7">
        <name>FMN</name>
        <dbReference type="ChEBI" id="CHEBI:58210"/>
    </cofactor>
    <text evidence="5 7">Binds 1 FMN per subunit.</text>
</comment>
<dbReference type="PROSITE" id="PS01064">
    <property type="entry name" value="PYRIDOX_OXIDASE"/>
    <property type="match status" value="1"/>
</dbReference>
<evidence type="ECO:0000256" key="5">
    <source>
        <dbReference type="HAMAP-Rule" id="MF_01629"/>
    </source>
</evidence>
<dbReference type="UniPathway" id="UPA01068">
    <property type="reaction ID" value="UER00304"/>
</dbReference>
<feature type="binding site" evidence="6">
    <location>
        <begin position="9"/>
        <end position="12"/>
    </location>
    <ligand>
        <name>substrate</name>
    </ligand>
</feature>
<dbReference type="AlphaFoldDB" id="A0A1K1MCD0"/>
<feature type="binding site" evidence="5 7">
    <location>
        <begin position="78"/>
        <end position="79"/>
    </location>
    <ligand>
        <name>FMN</name>
        <dbReference type="ChEBI" id="CHEBI:58210"/>
    </ligand>
</feature>
<dbReference type="STRING" id="1150368.SAMN02927921_00554"/>
<keyword evidence="3 5" id="KW-0288">FMN</keyword>
<dbReference type="Pfam" id="PF10590">
    <property type="entry name" value="PNP_phzG_C"/>
    <property type="match status" value="1"/>
</dbReference>
<evidence type="ECO:0000256" key="7">
    <source>
        <dbReference type="PIRSR" id="PIRSR000190-2"/>
    </source>
</evidence>